<name>A0A366I0H6_9FIRM</name>
<sequence>MKNITDDIMSHHTAGEKFIISAIEVKKIYENMYSGFMEEYDLTQNEIDVLLFLWKNEKYDTARDIAEYHHLSRSLISKSVDGLSRKGLLCIVQDRQDRRFIHLKLSSDAKEITNKLFKIEEKFYKSLQKDISQDELKVFLSVLRKIRKNIRKEADQID</sequence>
<dbReference type="InterPro" id="IPR000835">
    <property type="entry name" value="HTH_MarR-typ"/>
</dbReference>
<accession>A0A366I0H6</accession>
<dbReference type="EMBL" id="QNRX01000020">
    <property type="protein sequence ID" value="RBP59062.1"/>
    <property type="molecule type" value="Genomic_DNA"/>
</dbReference>
<dbReference type="PRINTS" id="PR00598">
    <property type="entry name" value="HTHMARR"/>
</dbReference>
<organism evidence="5 6">
    <name type="scientific">Alkalibaculum bacchi</name>
    <dbReference type="NCBI Taxonomy" id="645887"/>
    <lineage>
        <taxon>Bacteria</taxon>
        <taxon>Bacillati</taxon>
        <taxon>Bacillota</taxon>
        <taxon>Clostridia</taxon>
        <taxon>Eubacteriales</taxon>
        <taxon>Eubacteriaceae</taxon>
        <taxon>Alkalibaculum</taxon>
    </lineage>
</organism>
<reference evidence="5 6" key="1">
    <citation type="submission" date="2018-06" db="EMBL/GenBank/DDBJ databases">
        <title>Genomic Encyclopedia of Type Strains, Phase IV (KMG-IV): sequencing the most valuable type-strain genomes for metagenomic binning, comparative biology and taxonomic classification.</title>
        <authorList>
            <person name="Goeker M."/>
        </authorList>
    </citation>
    <scope>NUCLEOTIDE SEQUENCE [LARGE SCALE GENOMIC DNA]</scope>
    <source>
        <strain evidence="5 6">DSM 22112</strain>
    </source>
</reference>
<dbReference type="SMART" id="SM00347">
    <property type="entry name" value="HTH_MARR"/>
    <property type="match status" value="1"/>
</dbReference>
<dbReference type="InterPro" id="IPR036390">
    <property type="entry name" value="WH_DNA-bd_sf"/>
</dbReference>
<evidence type="ECO:0000256" key="2">
    <source>
        <dbReference type="ARBA" id="ARBA00023125"/>
    </source>
</evidence>
<dbReference type="AlphaFoldDB" id="A0A366I0H6"/>
<dbReference type="InterPro" id="IPR036388">
    <property type="entry name" value="WH-like_DNA-bd_sf"/>
</dbReference>
<evidence type="ECO:0000313" key="5">
    <source>
        <dbReference type="EMBL" id="RBP59062.1"/>
    </source>
</evidence>
<keyword evidence="2 5" id="KW-0238">DNA-binding</keyword>
<gene>
    <name evidence="5" type="ORF">DES36_1204</name>
</gene>
<dbReference type="RefSeq" id="WP_113921555.1">
    <property type="nucleotide sequence ID" value="NZ_QNRX01000020.1"/>
</dbReference>
<dbReference type="GO" id="GO:0003700">
    <property type="term" value="F:DNA-binding transcription factor activity"/>
    <property type="evidence" value="ECO:0007669"/>
    <property type="project" value="InterPro"/>
</dbReference>
<evidence type="ECO:0000256" key="1">
    <source>
        <dbReference type="ARBA" id="ARBA00023015"/>
    </source>
</evidence>
<feature type="domain" description="HTH marR-type" evidence="4">
    <location>
        <begin position="1"/>
        <end position="148"/>
    </location>
</feature>
<proteinExistence type="predicted"/>
<dbReference type="OrthoDB" id="9795441at2"/>
<dbReference type="PROSITE" id="PS50995">
    <property type="entry name" value="HTH_MARR_2"/>
    <property type="match status" value="1"/>
</dbReference>
<evidence type="ECO:0000313" key="6">
    <source>
        <dbReference type="Proteomes" id="UP000253490"/>
    </source>
</evidence>
<keyword evidence="3" id="KW-0804">Transcription</keyword>
<comment type="caution">
    <text evidence="5">The sequence shown here is derived from an EMBL/GenBank/DDBJ whole genome shotgun (WGS) entry which is preliminary data.</text>
</comment>
<dbReference type="Pfam" id="PF12802">
    <property type="entry name" value="MarR_2"/>
    <property type="match status" value="1"/>
</dbReference>
<protein>
    <submittedName>
        <fullName evidence="5">DNA-binding MarR family transcriptional regulator</fullName>
    </submittedName>
</protein>
<keyword evidence="1" id="KW-0805">Transcription regulation</keyword>
<dbReference type="Proteomes" id="UP000253490">
    <property type="component" value="Unassembled WGS sequence"/>
</dbReference>
<dbReference type="PANTHER" id="PTHR42756:SF1">
    <property type="entry name" value="TRANSCRIPTIONAL REPRESSOR OF EMRAB OPERON"/>
    <property type="match status" value="1"/>
</dbReference>
<evidence type="ECO:0000259" key="4">
    <source>
        <dbReference type="PROSITE" id="PS50995"/>
    </source>
</evidence>
<dbReference type="SUPFAM" id="SSF46785">
    <property type="entry name" value="Winged helix' DNA-binding domain"/>
    <property type="match status" value="1"/>
</dbReference>
<evidence type="ECO:0000256" key="3">
    <source>
        <dbReference type="ARBA" id="ARBA00023163"/>
    </source>
</evidence>
<dbReference type="PANTHER" id="PTHR42756">
    <property type="entry name" value="TRANSCRIPTIONAL REGULATOR, MARR"/>
    <property type="match status" value="1"/>
</dbReference>
<dbReference type="GO" id="GO:0003677">
    <property type="term" value="F:DNA binding"/>
    <property type="evidence" value="ECO:0007669"/>
    <property type="project" value="UniProtKB-KW"/>
</dbReference>
<keyword evidence="6" id="KW-1185">Reference proteome</keyword>
<dbReference type="Gene3D" id="1.10.10.10">
    <property type="entry name" value="Winged helix-like DNA-binding domain superfamily/Winged helix DNA-binding domain"/>
    <property type="match status" value="1"/>
</dbReference>